<sequence>MPLSSRAFSILTHEAIIDAEWDNVLKPMLKQKYPDATDEDIRKAHSYAYGGSLVADIGYIPGGDAYFTDLLHYVRTGDFITNVLHEAQNLNEYAFALGTLSHYVADQYGHSLATNVTVPEVYPVLKKKFGKIVTYDEDHVSHSRMEFAYDAVQIGRSHYASAAYHDFIGFNIARPVLERAFLKTYGQDLNEVFKNFDTAIGRLRWGVKDLFPELTKRAWKANKKEIKKEDARSSLHRFKYRMSRRMYKQDFGKIDNKPDFLARTVGFIVSILPKIGPLKTLKFVYPGRDGEKRFMQTFDTIVVKYTAMLRQVDNNQYAVSDINLDTGHATTSGDYGLADETYSKLVLNLQKEGLQCMSAELQQNVLQYFSKVNLDKLLKDKPEKAEKLKAGLKLIKNAHPVPINQVSVTND</sequence>
<dbReference type="RefSeq" id="WP_169605625.1">
    <property type="nucleotide sequence ID" value="NZ_CP051682.1"/>
</dbReference>
<evidence type="ECO:0000259" key="1">
    <source>
        <dbReference type="Pfam" id="PF00882"/>
    </source>
</evidence>
<dbReference type="AlphaFoldDB" id="A0A7L5DWZ3"/>
<protein>
    <submittedName>
        <fullName evidence="2">Zinc dependent phospholipase C family protein</fullName>
    </submittedName>
</protein>
<dbReference type="EMBL" id="CP051682">
    <property type="protein sequence ID" value="QJD94607.1"/>
    <property type="molecule type" value="Genomic_DNA"/>
</dbReference>
<dbReference type="Proteomes" id="UP000503278">
    <property type="component" value="Chromosome"/>
</dbReference>
<evidence type="ECO:0000313" key="3">
    <source>
        <dbReference type="Proteomes" id="UP000503278"/>
    </source>
</evidence>
<gene>
    <name evidence="2" type="ORF">HH214_01315</name>
</gene>
<feature type="domain" description="Phospholipase C/D" evidence="1">
    <location>
        <begin position="29"/>
        <end position="194"/>
    </location>
</feature>
<dbReference type="InterPro" id="IPR029002">
    <property type="entry name" value="PLPC/GPLD1"/>
</dbReference>
<keyword evidence="3" id="KW-1185">Reference proteome</keyword>
<proteinExistence type="predicted"/>
<reference evidence="2 3" key="1">
    <citation type="submission" date="2020-04" db="EMBL/GenBank/DDBJ databases">
        <title>Genome sequencing of novel species.</title>
        <authorList>
            <person name="Heo J."/>
            <person name="Kim S.-J."/>
            <person name="Kim J.-S."/>
            <person name="Hong S.-B."/>
            <person name="Kwon S.-W."/>
        </authorList>
    </citation>
    <scope>NUCLEOTIDE SEQUENCE [LARGE SCALE GENOMIC DNA]</scope>
    <source>
        <strain evidence="2 3">F39-2</strain>
    </source>
</reference>
<dbReference type="KEGG" id="mrob:HH214_01315"/>
<name>A0A7L5DWZ3_9SPHI</name>
<organism evidence="2 3">
    <name type="scientific">Mucilaginibacter robiniae</name>
    <dbReference type="NCBI Taxonomy" id="2728022"/>
    <lineage>
        <taxon>Bacteria</taxon>
        <taxon>Pseudomonadati</taxon>
        <taxon>Bacteroidota</taxon>
        <taxon>Sphingobacteriia</taxon>
        <taxon>Sphingobacteriales</taxon>
        <taxon>Sphingobacteriaceae</taxon>
        <taxon>Mucilaginibacter</taxon>
    </lineage>
</organism>
<evidence type="ECO:0000313" key="2">
    <source>
        <dbReference type="EMBL" id="QJD94607.1"/>
    </source>
</evidence>
<accession>A0A7L5DWZ3</accession>
<dbReference type="Pfam" id="PF00882">
    <property type="entry name" value="Zn_dep_PLPC"/>
    <property type="match status" value="1"/>
</dbReference>